<dbReference type="Gene3D" id="3.90.1150.10">
    <property type="entry name" value="Aspartate Aminotransferase, domain 1"/>
    <property type="match status" value="1"/>
</dbReference>
<dbReference type="EMBL" id="CP011002">
    <property type="protein sequence ID" value="AKO65214.1"/>
    <property type="molecule type" value="Genomic_DNA"/>
</dbReference>
<evidence type="ECO:0000313" key="7">
    <source>
        <dbReference type="EMBL" id="AKO65214.1"/>
    </source>
</evidence>
<dbReference type="PANTHER" id="PTHR43525">
    <property type="entry name" value="PROTEIN MALY"/>
    <property type="match status" value="1"/>
</dbReference>
<keyword evidence="4" id="KW-0456">Lyase</keyword>
<evidence type="ECO:0000256" key="5">
    <source>
        <dbReference type="ARBA" id="ARBA00037974"/>
    </source>
</evidence>
<dbReference type="InterPro" id="IPR015424">
    <property type="entry name" value="PyrdxlP-dep_Trfase"/>
</dbReference>
<evidence type="ECO:0000256" key="2">
    <source>
        <dbReference type="ARBA" id="ARBA00012224"/>
    </source>
</evidence>
<evidence type="ECO:0000313" key="8">
    <source>
        <dbReference type="Proteomes" id="UP000066549"/>
    </source>
</evidence>
<comment type="similarity">
    <text evidence="5">Belongs to the class-II pyridoxal-phosphate-dependent aminotransferase family. MalY/PatB cystathionine beta-lyase subfamily.</text>
</comment>
<reference evidence="7 8" key="1">
    <citation type="submission" date="2015-03" db="EMBL/GenBank/DDBJ databases">
        <title>Comparative analysis of the OM43 clade including a novel species from Red Sea uncovers genomic and metabolic diversity among marine methylotrophs.</title>
        <authorList>
            <person name="Jimenez-Infante F."/>
            <person name="Ngugi D.K."/>
            <person name="Vinu M."/>
            <person name="Alam I."/>
            <person name="Kamau A."/>
            <person name="Blom J."/>
            <person name="Bajic V.B."/>
            <person name="Stingl U."/>
        </authorList>
    </citation>
    <scope>NUCLEOTIDE SEQUENCE [LARGE SCALE GENOMIC DNA]</scope>
    <source>
        <strain evidence="7 8">MBRSH7</strain>
    </source>
</reference>
<dbReference type="InterPro" id="IPR015422">
    <property type="entry name" value="PyrdxlP-dep_Trfase_small"/>
</dbReference>
<dbReference type="InterPro" id="IPR015421">
    <property type="entry name" value="PyrdxlP-dep_Trfase_major"/>
</dbReference>
<evidence type="ECO:0000256" key="4">
    <source>
        <dbReference type="ARBA" id="ARBA00023239"/>
    </source>
</evidence>
<evidence type="ECO:0000256" key="3">
    <source>
        <dbReference type="ARBA" id="ARBA00022898"/>
    </source>
</evidence>
<dbReference type="Proteomes" id="UP000066549">
    <property type="component" value="Chromosome"/>
</dbReference>
<dbReference type="SUPFAM" id="SSF53383">
    <property type="entry name" value="PLP-dependent transferases"/>
    <property type="match status" value="1"/>
</dbReference>
<evidence type="ECO:0000259" key="6">
    <source>
        <dbReference type="Pfam" id="PF00155"/>
    </source>
</evidence>
<dbReference type="InterPro" id="IPR051798">
    <property type="entry name" value="Class-II_PLP-Dep_Aminotrans"/>
</dbReference>
<dbReference type="Pfam" id="PF00155">
    <property type="entry name" value="Aminotran_1_2"/>
    <property type="match status" value="1"/>
</dbReference>
<feature type="domain" description="Aminotransferase class I/classII large" evidence="6">
    <location>
        <begin position="24"/>
        <end position="369"/>
    </location>
</feature>
<dbReference type="OrthoDB" id="9803354at2"/>
<keyword evidence="8" id="KW-1185">Reference proteome</keyword>
<dbReference type="AlphaFoldDB" id="A0A0H4IXC6"/>
<keyword evidence="3" id="KW-0663">Pyridoxal phosphate</keyword>
<organism evidence="7 8">
    <name type="scientific">Methylophilales bacterium MBRS-H7</name>
    <dbReference type="NCBI Taxonomy" id="1623450"/>
    <lineage>
        <taxon>Bacteria</taxon>
        <taxon>Pseudomonadati</taxon>
        <taxon>Pseudomonadota</taxon>
        <taxon>Betaproteobacteria</taxon>
        <taxon>Nitrosomonadales</taxon>
        <taxon>OM43 clade</taxon>
    </lineage>
</organism>
<dbReference type="GO" id="GO:0030170">
    <property type="term" value="F:pyridoxal phosphate binding"/>
    <property type="evidence" value="ECO:0007669"/>
    <property type="project" value="InterPro"/>
</dbReference>
<evidence type="ECO:0000256" key="1">
    <source>
        <dbReference type="ARBA" id="ARBA00001933"/>
    </source>
</evidence>
<dbReference type="Gene3D" id="3.40.640.10">
    <property type="entry name" value="Type I PLP-dependent aspartate aminotransferase-like (Major domain)"/>
    <property type="match status" value="1"/>
</dbReference>
<sequence length="379" mass="43547">MNQFDNVISRFNTDSVRWDKYNKDIIPLWVADMDYETPQCIIDAITKRLDHKVFGYTHAPYQLKEEITQYIKDQFDWTIESEWIVFTPSLVSSLYSIAQQLTQADDHVLTLQPVYHHILQAASFSHRDYSAVPLDNYYHRLILSAEGLKHYQKSNTRLLLFCNPHNPGGSVYTKAELSEIAAFCVNNNIVICSDEIHCNMIHDGIQHIPIASLSEEIADQSVTLMSLNKVFNIPGLGLAWMICKNKEIRKKIQAQIGTLIPDPQIISYISTQAALRHGEPWRQELIQYLESNKLMLKNDIKQMQPLQMYTMEASYLAWIDCSQLEIEDPAQLFLEHGLALQPGSMFQQDNHVRINIATPKSGLREALDRMHAAIDSLQD</sequence>
<dbReference type="PATRIC" id="fig|1623450.3.peg.16"/>
<accession>A0A0H4IXC6</accession>
<dbReference type="GO" id="GO:0047804">
    <property type="term" value="F:cysteine-S-conjugate beta-lyase activity"/>
    <property type="evidence" value="ECO:0007669"/>
    <property type="project" value="UniProtKB-EC"/>
</dbReference>
<proteinExistence type="inferred from homology"/>
<dbReference type="CDD" id="cd00609">
    <property type="entry name" value="AAT_like"/>
    <property type="match status" value="1"/>
</dbReference>
<dbReference type="InterPro" id="IPR004839">
    <property type="entry name" value="Aminotransferase_I/II_large"/>
</dbReference>
<dbReference type="PANTHER" id="PTHR43525:SF1">
    <property type="entry name" value="PROTEIN MALY"/>
    <property type="match status" value="1"/>
</dbReference>
<comment type="cofactor">
    <cofactor evidence="1">
        <name>pyridoxal 5'-phosphate</name>
        <dbReference type="ChEBI" id="CHEBI:597326"/>
    </cofactor>
</comment>
<protein>
    <recommendedName>
        <fullName evidence="2">cysteine-S-conjugate beta-lyase</fullName>
        <ecNumber evidence="2">4.4.1.13</ecNumber>
    </recommendedName>
</protein>
<gene>
    <name evidence="7" type="ORF">VI33_00075</name>
</gene>
<dbReference type="NCBIfam" id="TIGR04350">
    <property type="entry name" value="C_S_lyase_PatB"/>
    <property type="match status" value="1"/>
</dbReference>
<name>A0A0H4IXC6_9PROT</name>
<dbReference type="InterPro" id="IPR027619">
    <property type="entry name" value="C-S_lyase_PatB-like"/>
</dbReference>
<dbReference type="EC" id="4.4.1.13" evidence="2"/>